<keyword evidence="3" id="KW-1185">Reference proteome</keyword>
<feature type="compositionally biased region" description="Polar residues" evidence="1">
    <location>
        <begin position="1"/>
        <end position="18"/>
    </location>
</feature>
<dbReference type="Proteomes" id="UP001153678">
    <property type="component" value="Unassembled WGS sequence"/>
</dbReference>
<reference evidence="2" key="1">
    <citation type="submission" date="2022-08" db="EMBL/GenBank/DDBJ databases">
        <authorList>
            <person name="Kallberg Y."/>
            <person name="Tangrot J."/>
            <person name="Rosling A."/>
        </authorList>
    </citation>
    <scope>NUCLEOTIDE SEQUENCE</scope>
    <source>
        <strain evidence="2">Wild A</strain>
    </source>
</reference>
<gene>
    <name evidence="2" type="ORF">FWILDA_LOCUS1753</name>
</gene>
<dbReference type="AlphaFoldDB" id="A0A9W4SF41"/>
<evidence type="ECO:0000313" key="2">
    <source>
        <dbReference type="EMBL" id="CAI2164807.1"/>
    </source>
</evidence>
<proteinExistence type="predicted"/>
<feature type="region of interest" description="Disordered" evidence="1">
    <location>
        <begin position="1"/>
        <end position="20"/>
    </location>
</feature>
<organism evidence="2 3">
    <name type="scientific">Funneliformis geosporum</name>
    <dbReference type="NCBI Taxonomy" id="1117311"/>
    <lineage>
        <taxon>Eukaryota</taxon>
        <taxon>Fungi</taxon>
        <taxon>Fungi incertae sedis</taxon>
        <taxon>Mucoromycota</taxon>
        <taxon>Glomeromycotina</taxon>
        <taxon>Glomeromycetes</taxon>
        <taxon>Glomerales</taxon>
        <taxon>Glomeraceae</taxon>
        <taxon>Funneliformis</taxon>
    </lineage>
</organism>
<name>A0A9W4SF41_9GLOM</name>
<dbReference type="EMBL" id="CAMKVN010000179">
    <property type="protein sequence ID" value="CAI2164807.1"/>
    <property type="molecule type" value="Genomic_DNA"/>
</dbReference>
<evidence type="ECO:0000313" key="3">
    <source>
        <dbReference type="Proteomes" id="UP001153678"/>
    </source>
</evidence>
<evidence type="ECO:0000256" key="1">
    <source>
        <dbReference type="SAM" id="MobiDB-lite"/>
    </source>
</evidence>
<sequence>MNLEQNPNSNSQELNSKKQQLKDLETKSKELIKPLPLDTQITILQKEIQVLTSKSTKTKVEEKVLEKEAKDSANLLGKELDSETPILTLLKKNSEGITFSDIVGKKKIEKSMLSDPDVHIKKYDIISIKMDGFSSFNLNHAVVYLGEKKIVHISGSGNYFTGSDR</sequence>
<comment type="caution">
    <text evidence="2">The sequence shown here is derived from an EMBL/GenBank/DDBJ whole genome shotgun (WGS) entry which is preliminary data.</text>
</comment>
<protein>
    <submittedName>
        <fullName evidence="2">1565_t:CDS:1</fullName>
    </submittedName>
</protein>
<accession>A0A9W4SF41</accession>